<proteinExistence type="predicted"/>
<feature type="compositionally biased region" description="Low complexity" evidence="1">
    <location>
        <begin position="79"/>
        <end position="98"/>
    </location>
</feature>
<dbReference type="EMBL" id="JANCLV010000001">
    <property type="protein sequence ID" value="MCP8998585.1"/>
    <property type="molecule type" value="Genomic_DNA"/>
</dbReference>
<sequence>MVIYRSESSLSRTSIHGGLRRGAAAAAVGAVLVLSAGVPASQAADGSAEPTESASVAADGDLAGVSGLLNGLLGGSGGQANASPEPTPAPSGSSTPTVTPSPAPTSPAPTSSAPSTSASPAPQGTTPQGTAPQGAVPPSGAPAPLSTSPDAAGSAAGTQPNGQPGAPADVTRVAGQEADPAADQPTDAHSTNATPVSGPGRHGNAPASRDNMASATAAAAAAEPAKVWLGVGLLGSAGAAGLLFARIRQI</sequence>
<reference evidence="2 3" key="1">
    <citation type="submission" date="2022-06" db="EMBL/GenBank/DDBJ databases">
        <title>Pseudarthrobacter sp. strain RMG13 Genome sequencing and assembly.</title>
        <authorList>
            <person name="Kim I."/>
        </authorList>
    </citation>
    <scope>NUCLEOTIDE SEQUENCE [LARGE SCALE GENOMIC DNA]</scope>
    <source>
        <strain evidence="2 3">RMG13</strain>
    </source>
</reference>
<name>A0ABT1LJG4_9MICC</name>
<feature type="compositionally biased region" description="Low complexity" evidence="1">
    <location>
        <begin position="108"/>
        <end position="127"/>
    </location>
</feature>
<feature type="region of interest" description="Disordered" evidence="1">
    <location>
        <begin position="74"/>
        <end position="211"/>
    </location>
</feature>
<evidence type="ECO:0000256" key="1">
    <source>
        <dbReference type="SAM" id="MobiDB-lite"/>
    </source>
</evidence>
<dbReference type="RefSeq" id="WP_254747315.1">
    <property type="nucleotide sequence ID" value="NZ_JANCLV010000001.1"/>
</dbReference>
<evidence type="ECO:0000313" key="2">
    <source>
        <dbReference type="EMBL" id="MCP8998585.1"/>
    </source>
</evidence>
<protein>
    <submittedName>
        <fullName evidence="2">Uncharacterized protein</fullName>
    </submittedName>
</protein>
<organism evidence="2 3">
    <name type="scientific">Pseudarthrobacter humi</name>
    <dbReference type="NCBI Taxonomy" id="2952523"/>
    <lineage>
        <taxon>Bacteria</taxon>
        <taxon>Bacillati</taxon>
        <taxon>Actinomycetota</taxon>
        <taxon>Actinomycetes</taxon>
        <taxon>Micrococcales</taxon>
        <taxon>Micrococcaceae</taxon>
        <taxon>Pseudarthrobacter</taxon>
    </lineage>
</organism>
<gene>
    <name evidence="2" type="ORF">NFC73_02375</name>
</gene>
<evidence type="ECO:0000313" key="3">
    <source>
        <dbReference type="Proteomes" id="UP001524318"/>
    </source>
</evidence>
<accession>A0ABT1LJG4</accession>
<dbReference type="Proteomes" id="UP001524318">
    <property type="component" value="Unassembled WGS sequence"/>
</dbReference>
<keyword evidence="3" id="KW-1185">Reference proteome</keyword>
<comment type="caution">
    <text evidence="2">The sequence shown here is derived from an EMBL/GenBank/DDBJ whole genome shotgun (WGS) entry which is preliminary data.</text>
</comment>